<dbReference type="InterPro" id="IPR050360">
    <property type="entry name" value="MFS_Sugar_Transporters"/>
</dbReference>
<dbReference type="PRINTS" id="PR00171">
    <property type="entry name" value="SUGRTRNSPORT"/>
</dbReference>
<feature type="transmembrane region" description="Helical" evidence="8">
    <location>
        <begin position="291"/>
        <end position="312"/>
    </location>
</feature>
<feature type="transmembrane region" description="Helical" evidence="8">
    <location>
        <begin position="107"/>
        <end position="127"/>
    </location>
</feature>
<dbReference type="SUPFAM" id="SSF103473">
    <property type="entry name" value="MFS general substrate transporter"/>
    <property type="match status" value="1"/>
</dbReference>
<gene>
    <name evidence="10" type="ORF">LTR24_006904</name>
</gene>
<dbReference type="PANTHER" id="PTHR48022">
    <property type="entry name" value="PLASTIDIC GLUCOSE TRANSPORTER 4"/>
    <property type="match status" value="1"/>
</dbReference>
<accession>A0ABR0K625</accession>
<keyword evidence="11" id="KW-1185">Reference proteome</keyword>
<dbReference type="EMBL" id="JAVRRG010000096">
    <property type="protein sequence ID" value="KAK5086259.1"/>
    <property type="molecule type" value="Genomic_DNA"/>
</dbReference>
<dbReference type="Gene3D" id="1.20.1250.20">
    <property type="entry name" value="MFS general substrate transporter like domains"/>
    <property type="match status" value="2"/>
</dbReference>
<proteinExistence type="inferred from homology"/>
<name>A0ABR0K625_9EURO</name>
<feature type="transmembrane region" description="Helical" evidence="8">
    <location>
        <begin position="174"/>
        <end position="193"/>
    </location>
</feature>
<keyword evidence="4 8" id="KW-0812">Transmembrane</keyword>
<evidence type="ECO:0000313" key="10">
    <source>
        <dbReference type="EMBL" id="KAK5086259.1"/>
    </source>
</evidence>
<evidence type="ECO:0000256" key="8">
    <source>
        <dbReference type="SAM" id="Phobius"/>
    </source>
</evidence>
<keyword evidence="5 8" id="KW-1133">Transmembrane helix</keyword>
<feature type="transmembrane region" description="Helical" evidence="8">
    <location>
        <begin position="76"/>
        <end position="95"/>
    </location>
</feature>
<dbReference type="Pfam" id="PF00083">
    <property type="entry name" value="Sugar_tr"/>
    <property type="match status" value="2"/>
</dbReference>
<feature type="transmembrane region" description="Helical" evidence="8">
    <location>
        <begin position="49"/>
        <end position="70"/>
    </location>
</feature>
<dbReference type="InterPro" id="IPR005828">
    <property type="entry name" value="MFS_sugar_transport-like"/>
</dbReference>
<evidence type="ECO:0000256" key="7">
    <source>
        <dbReference type="SAM" id="MobiDB-lite"/>
    </source>
</evidence>
<evidence type="ECO:0000313" key="11">
    <source>
        <dbReference type="Proteomes" id="UP001345013"/>
    </source>
</evidence>
<evidence type="ECO:0000256" key="2">
    <source>
        <dbReference type="ARBA" id="ARBA00010992"/>
    </source>
</evidence>
<dbReference type="PROSITE" id="PS50850">
    <property type="entry name" value="MFS"/>
    <property type="match status" value="1"/>
</dbReference>
<dbReference type="InterPro" id="IPR005829">
    <property type="entry name" value="Sugar_transporter_CS"/>
</dbReference>
<protein>
    <recommendedName>
        <fullName evidence="9">Major facilitator superfamily (MFS) profile domain-containing protein</fullName>
    </recommendedName>
</protein>
<dbReference type="InterPro" id="IPR036259">
    <property type="entry name" value="MFS_trans_sf"/>
</dbReference>
<dbReference type="PROSITE" id="PS00217">
    <property type="entry name" value="SUGAR_TRANSPORT_2"/>
    <property type="match status" value="1"/>
</dbReference>
<feature type="transmembrane region" description="Helical" evidence="8">
    <location>
        <begin position="363"/>
        <end position="385"/>
    </location>
</feature>
<feature type="domain" description="Major facilitator superfamily (MFS) profile" evidence="9">
    <location>
        <begin position="13"/>
        <end position="416"/>
    </location>
</feature>
<dbReference type="PANTHER" id="PTHR48022:SF37">
    <property type="entry name" value="MAJOR FACILITATOR SUPERFAMILY (MFS) PROFILE DOMAIN-CONTAINING PROTEIN-RELATED"/>
    <property type="match status" value="1"/>
</dbReference>
<feature type="transmembrane region" description="Helical" evidence="8">
    <location>
        <begin position="139"/>
        <end position="162"/>
    </location>
</feature>
<feature type="compositionally biased region" description="Basic and acidic residues" evidence="7">
    <location>
        <begin position="464"/>
        <end position="473"/>
    </location>
</feature>
<evidence type="ECO:0000256" key="5">
    <source>
        <dbReference type="ARBA" id="ARBA00022989"/>
    </source>
</evidence>
<feature type="transmembrane region" description="Helical" evidence="8">
    <location>
        <begin position="391"/>
        <end position="412"/>
    </location>
</feature>
<feature type="transmembrane region" description="Helical" evidence="8">
    <location>
        <begin position="324"/>
        <end position="351"/>
    </location>
</feature>
<feature type="region of interest" description="Disordered" evidence="7">
    <location>
        <begin position="437"/>
        <end position="473"/>
    </location>
</feature>
<evidence type="ECO:0000256" key="3">
    <source>
        <dbReference type="ARBA" id="ARBA00022448"/>
    </source>
</evidence>
<dbReference type="InterPro" id="IPR020846">
    <property type="entry name" value="MFS_dom"/>
</dbReference>
<reference evidence="10 11" key="1">
    <citation type="submission" date="2023-08" db="EMBL/GenBank/DDBJ databases">
        <title>Black Yeasts Isolated from many extreme environments.</title>
        <authorList>
            <person name="Coleine C."/>
            <person name="Stajich J.E."/>
            <person name="Selbmann L."/>
        </authorList>
    </citation>
    <scope>NUCLEOTIDE SEQUENCE [LARGE SCALE GENOMIC DNA]</scope>
    <source>
        <strain evidence="10 11">CCFEE 5885</strain>
    </source>
</reference>
<feature type="transmembrane region" description="Helical" evidence="8">
    <location>
        <begin position="12"/>
        <end position="37"/>
    </location>
</feature>
<comment type="caution">
    <text evidence="10">The sequence shown here is derived from an EMBL/GenBank/DDBJ whole genome shotgun (WGS) entry which is preliminary data.</text>
</comment>
<comment type="similarity">
    <text evidence="2">Belongs to the major facilitator superfamily. Sugar transporter (TC 2.A.1.1) family.</text>
</comment>
<sequence>MTRLPPKVYQWLVGLFASLGSFLFGYDLGVIAEVLISDTFLSKFDPTEAEIGLVVAMFTAGAFFGAGMAGPAGDYLGRRGTIVSGAVVFILGGALQTGARSIEFLWAGRFIAGLGVGALVMIVPLYQAELAHPSIRGRVTAIVQFMIGIGAFLATWIGYVCFRDLKNQDSQWRIPLGIQIIPAVVLAALTFMFPESLRWLMDHGKGAAAQKALGRLHAHGDTNDPFVVEEYENISRSIEHEHSEEAKSPTIYGQIGISQQETLKYQGISNGIAIFAQMITIAVIDYTGRRWVFIGAMLFNMVTFIIGAILIAEFPPGVSPNIGAQWGFIVITWLFNFSFSIGCGPLSWIIPAEVFDTRTRSKGVSIATMTSFAFNTMIGQVTGVAMNRIGYRFYFLFIVCNFTNALFFWLFLPETARRSLETMNAFFTEAPWLVPGRTKKFAPPEPGDSEAAGGKEQNAPEIAAADHKELRDH</sequence>
<organism evidence="10 11">
    <name type="scientific">Lithohypha guttulata</name>
    <dbReference type="NCBI Taxonomy" id="1690604"/>
    <lineage>
        <taxon>Eukaryota</taxon>
        <taxon>Fungi</taxon>
        <taxon>Dikarya</taxon>
        <taxon>Ascomycota</taxon>
        <taxon>Pezizomycotina</taxon>
        <taxon>Eurotiomycetes</taxon>
        <taxon>Chaetothyriomycetidae</taxon>
        <taxon>Chaetothyriales</taxon>
        <taxon>Trichomeriaceae</taxon>
        <taxon>Lithohypha</taxon>
    </lineage>
</organism>
<evidence type="ECO:0000256" key="4">
    <source>
        <dbReference type="ARBA" id="ARBA00022692"/>
    </source>
</evidence>
<dbReference type="Proteomes" id="UP001345013">
    <property type="component" value="Unassembled WGS sequence"/>
</dbReference>
<comment type="subcellular location">
    <subcellularLocation>
        <location evidence="1">Membrane</location>
        <topology evidence="1">Multi-pass membrane protein</topology>
    </subcellularLocation>
</comment>
<keyword evidence="6 8" id="KW-0472">Membrane</keyword>
<dbReference type="InterPro" id="IPR003663">
    <property type="entry name" value="Sugar/inositol_transpt"/>
</dbReference>
<evidence type="ECO:0000259" key="9">
    <source>
        <dbReference type="PROSITE" id="PS50850"/>
    </source>
</evidence>
<keyword evidence="3" id="KW-0813">Transport</keyword>
<evidence type="ECO:0000256" key="1">
    <source>
        <dbReference type="ARBA" id="ARBA00004141"/>
    </source>
</evidence>
<evidence type="ECO:0000256" key="6">
    <source>
        <dbReference type="ARBA" id="ARBA00023136"/>
    </source>
</evidence>